<evidence type="ECO:0000313" key="1">
    <source>
        <dbReference type="EMBL" id="KAA6309491.1"/>
    </source>
</evidence>
<name>A0A5J4PKU9_9EUKA</name>
<dbReference type="EMBL" id="SNRW01050264">
    <property type="protein sequence ID" value="KAA6309491.1"/>
    <property type="molecule type" value="Genomic_DNA"/>
</dbReference>
<dbReference type="GO" id="GO:0003676">
    <property type="term" value="F:nucleic acid binding"/>
    <property type="evidence" value="ECO:0007669"/>
    <property type="project" value="InterPro"/>
</dbReference>
<accession>A0A5J4PKU9</accession>
<reference evidence="1 2" key="1">
    <citation type="submission" date="2019-03" db="EMBL/GenBank/DDBJ databases">
        <title>Single cell metagenomics reveals metabolic interactions within the superorganism composed of flagellate Streblomastix strix and complex community of Bacteroidetes bacteria on its surface.</title>
        <authorList>
            <person name="Treitli S.C."/>
            <person name="Kolisko M."/>
            <person name="Husnik F."/>
            <person name="Keeling P."/>
            <person name="Hampl V."/>
        </authorList>
    </citation>
    <scope>NUCLEOTIDE SEQUENCE [LARGE SCALE GENOMIC DNA]</scope>
    <source>
        <strain evidence="1">ST1C</strain>
    </source>
</reference>
<evidence type="ECO:0008006" key="3">
    <source>
        <dbReference type="Google" id="ProtNLM"/>
    </source>
</evidence>
<sequence>PKGLSKKFEWKATAQKMIKAIVQREKVNVLVVIGFKVPIKIEFILINVDADVFLGQIQRNLRTELCARGTKKMKIWTNQSKITRISLSPYSPDLNLMKSFWGQIATDAYKGKRNFQNDVAFRTEIARTISFFPRNDIDRP</sequence>
<protein>
    <recommendedName>
        <fullName evidence="3">Tc1-like transposase DDE domain-containing protein</fullName>
    </recommendedName>
</protein>
<dbReference type="Proteomes" id="UP000324800">
    <property type="component" value="Unassembled WGS sequence"/>
</dbReference>
<dbReference type="InterPro" id="IPR036397">
    <property type="entry name" value="RNaseH_sf"/>
</dbReference>
<dbReference type="AlphaFoldDB" id="A0A5J4PKU9"/>
<evidence type="ECO:0000313" key="2">
    <source>
        <dbReference type="Proteomes" id="UP000324800"/>
    </source>
</evidence>
<feature type="non-terminal residue" evidence="1">
    <location>
        <position position="1"/>
    </location>
</feature>
<gene>
    <name evidence="1" type="ORF">EZS28_056501</name>
</gene>
<comment type="caution">
    <text evidence="1">The sequence shown here is derived from an EMBL/GenBank/DDBJ whole genome shotgun (WGS) entry which is preliminary data.</text>
</comment>
<organism evidence="1 2">
    <name type="scientific">Streblomastix strix</name>
    <dbReference type="NCBI Taxonomy" id="222440"/>
    <lineage>
        <taxon>Eukaryota</taxon>
        <taxon>Metamonada</taxon>
        <taxon>Preaxostyla</taxon>
        <taxon>Oxymonadida</taxon>
        <taxon>Streblomastigidae</taxon>
        <taxon>Streblomastix</taxon>
    </lineage>
</organism>
<dbReference type="Gene3D" id="3.30.420.10">
    <property type="entry name" value="Ribonuclease H-like superfamily/Ribonuclease H"/>
    <property type="match status" value="1"/>
</dbReference>
<proteinExistence type="predicted"/>